<accession>A0ACA9MDA0</accession>
<reference evidence="1" key="1">
    <citation type="submission" date="2021-06" db="EMBL/GenBank/DDBJ databases">
        <authorList>
            <person name="Kallberg Y."/>
            <person name="Tangrot J."/>
            <person name="Rosling A."/>
        </authorList>
    </citation>
    <scope>NUCLEOTIDE SEQUENCE</scope>
    <source>
        <strain evidence="1">CL356</strain>
    </source>
</reference>
<feature type="non-terminal residue" evidence="1">
    <location>
        <position position="1"/>
    </location>
</feature>
<gene>
    <name evidence="1" type="ORF">ACOLOM_LOCUS6099</name>
</gene>
<dbReference type="Proteomes" id="UP000789525">
    <property type="component" value="Unassembled WGS sequence"/>
</dbReference>
<dbReference type="EMBL" id="CAJVPT010012094">
    <property type="protein sequence ID" value="CAG8584800.1"/>
    <property type="molecule type" value="Genomic_DNA"/>
</dbReference>
<evidence type="ECO:0000313" key="1">
    <source>
        <dbReference type="EMBL" id="CAG8584800.1"/>
    </source>
</evidence>
<name>A0ACA9MDA0_9GLOM</name>
<keyword evidence="2" id="KW-1185">Reference proteome</keyword>
<sequence>LLDFLHDNNPSVRHLALERLLGYTVKSSQFQHIFRRNGMRPIKDLKFLCKDEPVIAHEAFKALVNLTGEDDIREELNDDDFLKFLIKIITDRHSILADMACMLLSNITKNERISEKILPMESQSVKGLSSSKRSIDHLVDLFVNGLDRSYNQEAEFHFLASVFANMTMDMEGMPEDIQLLPSDKKREPDAHLRQILLESLVLLTTTRSGREILREKKVYPVVRQMHLAEKDDRLSNVIDQIVNMLMRDDAPEEHHDAAPSSGGCLNSQKNMHDNDNVIEEL</sequence>
<organism evidence="1 2">
    <name type="scientific">Acaulospora colombiana</name>
    <dbReference type="NCBI Taxonomy" id="27376"/>
    <lineage>
        <taxon>Eukaryota</taxon>
        <taxon>Fungi</taxon>
        <taxon>Fungi incertae sedis</taxon>
        <taxon>Mucoromycota</taxon>
        <taxon>Glomeromycotina</taxon>
        <taxon>Glomeromycetes</taxon>
        <taxon>Diversisporales</taxon>
        <taxon>Acaulosporaceae</taxon>
        <taxon>Acaulospora</taxon>
    </lineage>
</organism>
<protein>
    <submittedName>
        <fullName evidence="1">35_t:CDS:1</fullName>
    </submittedName>
</protein>
<comment type="caution">
    <text evidence="1">The sequence shown here is derived from an EMBL/GenBank/DDBJ whole genome shotgun (WGS) entry which is preliminary data.</text>
</comment>
<proteinExistence type="predicted"/>
<evidence type="ECO:0000313" key="2">
    <source>
        <dbReference type="Proteomes" id="UP000789525"/>
    </source>
</evidence>